<dbReference type="Gene3D" id="3.80.10.10">
    <property type="entry name" value="Ribonuclease Inhibitor"/>
    <property type="match status" value="1"/>
</dbReference>
<dbReference type="STRING" id="137246.A0A401T548"/>
<dbReference type="EMBL" id="BEZZ01001058">
    <property type="protein sequence ID" value="GCC37796.1"/>
    <property type="molecule type" value="Genomic_DNA"/>
</dbReference>
<feature type="domain" description="Fibronectin type-III" evidence="8">
    <location>
        <begin position="424"/>
        <end position="515"/>
    </location>
</feature>
<feature type="transmembrane region" description="Helical" evidence="7">
    <location>
        <begin position="530"/>
        <end position="552"/>
    </location>
</feature>
<evidence type="ECO:0000256" key="5">
    <source>
        <dbReference type="ARBA" id="ARBA00023180"/>
    </source>
</evidence>
<organism evidence="9 10">
    <name type="scientific">Chiloscyllium punctatum</name>
    <name type="common">Brownbanded bambooshark</name>
    <name type="synonym">Hemiscyllium punctatum</name>
    <dbReference type="NCBI Taxonomy" id="137246"/>
    <lineage>
        <taxon>Eukaryota</taxon>
        <taxon>Metazoa</taxon>
        <taxon>Chordata</taxon>
        <taxon>Craniata</taxon>
        <taxon>Vertebrata</taxon>
        <taxon>Chondrichthyes</taxon>
        <taxon>Elasmobranchii</taxon>
        <taxon>Galeomorphii</taxon>
        <taxon>Galeoidea</taxon>
        <taxon>Orectolobiformes</taxon>
        <taxon>Hemiscylliidae</taxon>
        <taxon>Chiloscyllium</taxon>
    </lineage>
</organism>
<dbReference type="PANTHER" id="PTHR24366:SF170">
    <property type="entry name" value="RE50361P"/>
    <property type="match status" value="1"/>
</dbReference>
<dbReference type="PANTHER" id="PTHR24366">
    <property type="entry name" value="IG(IMMUNOGLOBULIN) AND LRR(LEUCINE RICH REPEAT) DOMAINS"/>
    <property type="match status" value="1"/>
</dbReference>
<keyword evidence="7" id="KW-0472">Membrane</keyword>
<feature type="non-terminal residue" evidence="9">
    <location>
        <position position="1"/>
    </location>
</feature>
<keyword evidence="1" id="KW-0433">Leucine-rich repeat</keyword>
<feature type="region of interest" description="Disordered" evidence="6">
    <location>
        <begin position="393"/>
        <end position="417"/>
    </location>
</feature>
<dbReference type="Pfam" id="PF13855">
    <property type="entry name" value="LRR_8"/>
    <property type="match status" value="3"/>
</dbReference>
<name>A0A401T548_CHIPU</name>
<keyword evidence="7" id="KW-1133">Transmembrane helix</keyword>
<evidence type="ECO:0000256" key="6">
    <source>
        <dbReference type="SAM" id="MobiDB-lite"/>
    </source>
</evidence>
<keyword evidence="7" id="KW-0812">Transmembrane</keyword>
<reference evidence="9 10" key="1">
    <citation type="journal article" date="2018" name="Nat. Ecol. Evol.">
        <title>Shark genomes provide insights into elasmobranch evolution and the origin of vertebrates.</title>
        <authorList>
            <person name="Hara Y"/>
            <person name="Yamaguchi K"/>
            <person name="Onimaru K"/>
            <person name="Kadota M"/>
            <person name="Koyanagi M"/>
            <person name="Keeley SD"/>
            <person name="Tatsumi K"/>
            <person name="Tanaka K"/>
            <person name="Motone F"/>
            <person name="Kageyama Y"/>
            <person name="Nozu R"/>
            <person name="Adachi N"/>
            <person name="Nishimura O"/>
            <person name="Nakagawa R"/>
            <person name="Tanegashima C"/>
            <person name="Kiyatake I"/>
            <person name="Matsumoto R"/>
            <person name="Murakumo K"/>
            <person name="Nishida K"/>
            <person name="Terakita A"/>
            <person name="Kuratani S"/>
            <person name="Sato K"/>
            <person name="Hyodo S Kuraku.S."/>
        </authorList>
    </citation>
    <scope>NUCLEOTIDE SEQUENCE [LARGE SCALE GENOMIC DNA]</scope>
</reference>
<dbReference type="InterPro" id="IPR036116">
    <property type="entry name" value="FN3_sf"/>
</dbReference>
<dbReference type="Gene3D" id="2.60.40.10">
    <property type="entry name" value="Immunoglobulins"/>
    <property type="match status" value="1"/>
</dbReference>
<dbReference type="PROSITE" id="PS50853">
    <property type="entry name" value="FN3"/>
    <property type="match status" value="1"/>
</dbReference>
<dbReference type="SMART" id="SM00369">
    <property type="entry name" value="LRR_TYP"/>
    <property type="match status" value="9"/>
</dbReference>
<accession>A0A401T548</accession>
<evidence type="ECO:0000259" key="8">
    <source>
        <dbReference type="PROSITE" id="PS50853"/>
    </source>
</evidence>
<feature type="compositionally biased region" description="Polar residues" evidence="6">
    <location>
        <begin position="393"/>
        <end position="415"/>
    </location>
</feature>
<keyword evidence="3" id="KW-0677">Repeat</keyword>
<dbReference type="SUPFAM" id="SSF49265">
    <property type="entry name" value="Fibronectin type III"/>
    <property type="match status" value="1"/>
</dbReference>
<dbReference type="InterPro" id="IPR032675">
    <property type="entry name" value="LRR_dom_sf"/>
</dbReference>
<evidence type="ECO:0000313" key="9">
    <source>
        <dbReference type="EMBL" id="GCC37796.1"/>
    </source>
</evidence>
<dbReference type="InterPro" id="IPR001611">
    <property type="entry name" value="Leu-rich_rpt"/>
</dbReference>
<keyword evidence="10" id="KW-1185">Reference proteome</keyword>
<evidence type="ECO:0000313" key="10">
    <source>
        <dbReference type="Proteomes" id="UP000287033"/>
    </source>
</evidence>
<evidence type="ECO:0000256" key="1">
    <source>
        <dbReference type="ARBA" id="ARBA00022614"/>
    </source>
</evidence>
<evidence type="ECO:0000256" key="2">
    <source>
        <dbReference type="ARBA" id="ARBA00022729"/>
    </source>
</evidence>
<dbReference type="AlphaFoldDB" id="A0A401T548"/>
<proteinExistence type="predicted"/>
<evidence type="ECO:0000256" key="4">
    <source>
        <dbReference type="ARBA" id="ARBA00023157"/>
    </source>
</evidence>
<protein>
    <recommendedName>
        <fullName evidence="8">Fibronectin type-III domain-containing protein</fullName>
    </recommendedName>
</protein>
<dbReference type="SUPFAM" id="SSF52058">
    <property type="entry name" value="L domain-like"/>
    <property type="match status" value="1"/>
</dbReference>
<sequence>RFQRVLALIKNKENMVSVWFLLCSVTPWVYFTLTVESVVPSTPTQCPQGCTCIHYHHVTCVNFSLPIELPKTTLILMLNSGQMPVIPGDSFLNNSSLISLQLRNSNIQQISPDAFKGLSKLWTLHVVGNNIKRLPTASFGNITDLRLLYLQHNLIANIMPGAFSSLRNLTTLDLSYNNLVVLTDQTFRGLRALLWLHLGNNRISVISLKAFEDNRSLRFLNLNSNRLTAVPTKAMHSFSRLSSLSLSNNIIPRLSSGTFGPGLRYLQSLHLDNTSLAEISSGTFSMFRNLKALSMRNNRLVTLSFSKAFESIRWFKLGGNPWKCDCGLRWLRDRLLRQNAKDQVKCISPSGQSGKLLVKVELQYLICPYNPYASTTSSPTAMNHSATRQVTAHATPNASSWTTPKANTVKNTTPMNPDPCLSNRITEVIPSEVTTSSLLVNWNVPEVLGDEYEIWYSTGTKMQSLRMIGGVREVELTELDTGAFYKICVVPLSSFINKCTQPTANQCTVVQTLGLLSSPETIQSADKGQYIMGTGISITIILLIIIASIIAFKLKSRNTGFQRHYDEDASKYAHFQNVQQSKIDFDQLNSGYENISDEDTM</sequence>
<evidence type="ECO:0000256" key="3">
    <source>
        <dbReference type="ARBA" id="ARBA00022737"/>
    </source>
</evidence>
<dbReference type="InterPro" id="IPR003961">
    <property type="entry name" value="FN3_dom"/>
</dbReference>
<dbReference type="SMART" id="SM00082">
    <property type="entry name" value="LRRCT"/>
    <property type="match status" value="1"/>
</dbReference>
<evidence type="ECO:0000256" key="7">
    <source>
        <dbReference type="SAM" id="Phobius"/>
    </source>
</evidence>
<keyword evidence="2" id="KW-0732">Signal</keyword>
<dbReference type="Proteomes" id="UP000287033">
    <property type="component" value="Unassembled WGS sequence"/>
</dbReference>
<dbReference type="OrthoDB" id="27267at2759"/>
<gene>
    <name evidence="9" type="ORF">chiPu_0016303</name>
</gene>
<dbReference type="FunFam" id="3.80.10.10:FF:000770">
    <property type="entry name" value="Uncharacterized protein"/>
    <property type="match status" value="1"/>
</dbReference>
<keyword evidence="4" id="KW-1015">Disulfide bond</keyword>
<dbReference type="OMA" id="IQFQRYY"/>
<dbReference type="PROSITE" id="PS51450">
    <property type="entry name" value="LRR"/>
    <property type="match status" value="1"/>
</dbReference>
<dbReference type="InterPro" id="IPR003591">
    <property type="entry name" value="Leu-rich_rpt_typical-subtyp"/>
</dbReference>
<comment type="caution">
    <text evidence="9">The sequence shown here is derived from an EMBL/GenBank/DDBJ whole genome shotgun (WGS) entry which is preliminary data.</text>
</comment>
<dbReference type="InterPro" id="IPR000483">
    <property type="entry name" value="Cys-rich_flank_reg_C"/>
</dbReference>
<keyword evidence="5" id="KW-0325">Glycoprotein</keyword>
<dbReference type="InterPro" id="IPR013783">
    <property type="entry name" value="Ig-like_fold"/>
</dbReference>